<dbReference type="PANTHER" id="PTHR46429:SF1">
    <property type="entry name" value="23S RRNA (GUANOSINE-2'-O-)-METHYLTRANSFERASE RLMB"/>
    <property type="match status" value="1"/>
</dbReference>
<dbReference type="InterPro" id="IPR004441">
    <property type="entry name" value="rRNA_MeTrfase_TrmH"/>
</dbReference>
<dbReference type="InterPro" id="IPR029028">
    <property type="entry name" value="Alpha/beta_knot_MTases"/>
</dbReference>
<feature type="domain" description="tRNA/rRNA methyltransferase SpoU type" evidence="3">
    <location>
        <begin position="55"/>
        <end position="196"/>
    </location>
</feature>
<protein>
    <submittedName>
        <fullName evidence="4">TrmH family RNA methyltransferase</fullName>
    </submittedName>
</protein>
<dbReference type="Gene3D" id="3.40.1280.10">
    <property type="match status" value="1"/>
</dbReference>
<accession>A0A660S703</accession>
<proteinExistence type="predicted"/>
<comment type="caution">
    <text evidence="4">The sequence shown here is derived from an EMBL/GenBank/DDBJ whole genome shotgun (WGS) entry which is preliminary data.</text>
</comment>
<dbReference type="Pfam" id="PF00588">
    <property type="entry name" value="SpoU_methylase"/>
    <property type="match status" value="1"/>
</dbReference>
<keyword evidence="1 4" id="KW-0489">Methyltransferase</keyword>
<dbReference type="GO" id="GO:0008173">
    <property type="term" value="F:RNA methyltransferase activity"/>
    <property type="evidence" value="ECO:0007669"/>
    <property type="project" value="InterPro"/>
</dbReference>
<evidence type="ECO:0000313" key="4">
    <source>
        <dbReference type="EMBL" id="RKX65610.1"/>
    </source>
</evidence>
<dbReference type="EMBL" id="QNBC01000081">
    <property type="protein sequence ID" value="RKX65610.1"/>
    <property type="molecule type" value="Genomic_DNA"/>
</dbReference>
<dbReference type="Proteomes" id="UP000282321">
    <property type="component" value="Unassembled WGS sequence"/>
</dbReference>
<dbReference type="GO" id="GO:0005829">
    <property type="term" value="C:cytosol"/>
    <property type="evidence" value="ECO:0007669"/>
    <property type="project" value="TreeGrafter"/>
</dbReference>
<dbReference type="AlphaFoldDB" id="A0A660S703"/>
<name>A0A660S703_UNCT6</name>
<evidence type="ECO:0000259" key="3">
    <source>
        <dbReference type="Pfam" id="PF00588"/>
    </source>
</evidence>
<dbReference type="GO" id="GO:0032259">
    <property type="term" value="P:methylation"/>
    <property type="evidence" value="ECO:0007669"/>
    <property type="project" value="UniProtKB-KW"/>
</dbReference>
<sequence>MSNMFCIISPANYSLDLYHILYNNELKRLLSRNKMDNVIQIKDDGKNERLEKLDIIVLLDNLRSAYNVGNIIRIVDAFGFKEICFTGVTACPPHKKIMKTAMGAEKYIEYRYIRDSYSAAIHYKNKGYKILSLERTNVSKTIWANDYGEGYCIVVGNEALGIRDEILNISDEIVEIPMRGFKNSINVSNAFGMLAYEIVRFFR</sequence>
<dbReference type="InterPro" id="IPR029026">
    <property type="entry name" value="tRNA_m1G_MTases_N"/>
</dbReference>
<dbReference type="InterPro" id="IPR001537">
    <property type="entry name" value="SpoU_MeTrfase"/>
</dbReference>
<dbReference type="GO" id="GO:0006396">
    <property type="term" value="P:RNA processing"/>
    <property type="evidence" value="ECO:0007669"/>
    <property type="project" value="InterPro"/>
</dbReference>
<evidence type="ECO:0000256" key="1">
    <source>
        <dbReference type="ARBA" id="ARBA00022603"/>
    </source>
</evidence>
<dbReference type="PANTHER" id="PTHR46429">
    <property type="entry name" value="23S RRNA (GUANOSINE-2'-O-)-METHYLTRANSFERASE RLMB"/>
    <property type="match status" value="1"/>
</dbReference>
<dbReference type="SUPFAM" id="SSF75217">
    <property type="entry name" value="alpha/beta knot"/>
    <property type="match status" value="1"/>
</dbReference>
<evidence type="ECO:0000313" key="5">
    <source>
        <dbReference type="Proteomes" id="UP000282321"/>
    </source>
</evidence>
<gene>
    <name evidence="4" type="ORF">DRP44_05950</name>
</gene>
<organism evidence="4 5">
    <name type="scientific">candidate division TA06 bacterium</name>
    <dbReference type="NCBI Taxonomy" id="2250710"/>
    <lineage>
        <taxon>Bacteria</taxon>
        <taxon>Bacteria division TA06</taxon>
    </lineage>
</organism>
<dbReference type="GO" id="GO:0003723">
    <property type="term" value="F:RNA binding"/>
    <property type="evidence" value="ECO:0007669"/>
    <property type="project" value="InterPro"/>
</dbReference>
<keyword evidence="2 4" id="KW-0808">Transferase</keyword>
<reference evidence="4 5" key="1">
    <citation type="submission" date="2018-06" db="EMBL/GenBank/DDBJ databases">
        <title>Extensive metabolic versatility and redundancy in microbially diverse, dynamic hydrothermal sediments.</title>
        <authorList>
            <person name="Dombrowski N."/>
            <person name="Teske A."/>
            <person name="Baker B.J."/>
        </authorList>
    </citation>
    <scope>NUCLEOTIDE SEQUENCE [LARGE SCALE GENOMIC DNA]</scope>
    <source>
        <strain evidence="4">B35_G9</strain>
    </source>
</reference>
<evidence type="ECO:0000256" key="2">
    <source>
        <dbReference type="ARBA" id="ARBA00022679"/>
    </source>
</evidence>